<keyword evidence="4" id="KW-0694">RNA-binding</keyword>
<comment type="caution">
    <text evidence="8">The sequence shown here is derived from an EMBL/GenBank/DDBJ whole genome shotgun (WGS) entry which is preliminary data.</text>
</comment>
<evidence type="ECO:0000256" key="2">
    <source>
        <dbReference type="ARBA" id="ARBA00022980"/>
    </source>
</evidence>
<dbReference type="InterPro" id="IPR001196">
    <property type="entry name" value="Ribosomal_uL15_CS"/>
</dbReference>
<dbReference type="PROSITE" id="PS00475">
    <property type="entry name" value="RIBOSOMAL_L15"/>
    <property type="match status" value="1"/>
</dbReference>
<dbReference type="InterPro" id="IPR030878">
    <property type="entry name" value="Ribosomal_uL15"/>
</dbReference>
<dbReference type="SUPFAM" id="SSF52080">
    <property type="entry name" value="Ribosomal proteins L15p and L18e"/>
    <property type="match status" value="1"/>
</dbReference>
<dbReference type="Gene3D" id="3.100.10.10">
    <property type="match status" value="1"/>
</dbReference>
<keyword evidence="9" id="KW-1185">Reference proteome</keyword>
<evidence type="ECO:0000256" key="3">
    <source>
        <dbReference type="ARBA" id="ARBA00023274"/>
    </source>
</evidence>
<dbReference type="NCBIfam" id="TIGR01071">
    <property type="entry name" value="rplO_bact"/>
    <property type="match status" value="1"/>
</dbReference>
<feature type="domain" description="Large ribosomal subunit protein uL15/eL18" evidence="7">
    <location>
        <begin position="75"/>
        <end position="149"/>
    </location>
</feature>
<name>A0ABU9ZC47_9HYPH</name>
<evidence type="ECO:0000256" key="1">
    <source>
        <dbReference type="ARBA" id="ARBA00007320"/>
    </source>
</evidence>
<dbReference type="HAMAP" id="MF_01341">
    <property type="entry name" value="Ribosomal_uL15"/>
    <property type="match status" value="1"/>
</dbReference>
<dbReference type="InterPro" id="IPR021131">
    <property type="entry name" value="Ribosomal_uL15/eL18"/>
</dbReference>
<comment type="similarity">
    <text evidence="1 4 5">Belongs to the universal ribosomal protein uL15 family.</text>
</comment>
<evidence type="ECO:0000256" key="5">
    <source>
        <dbReference type="RuleBase" id="RU003888"/>
    </source>
</evidence>
<comment type="function">
    <text evidence="4">Binds to the 23S rRNA.</text>
</comment>
<sequence length="169" mass="17365">MKLNEIRDNEGATKNRMRVGRGIGSGKGKTGGRGVKGQKARTGVSIKGFEGGQMPLHRRLPKRGFNNIHAHDLNEVNLGRVQAAVDAGKLDASAPVTVDALVKAGIIARARDGVKLLGVGELTAKLSFEVTRASKSAVEAVEKAGGSVTTTFASGVAHRGATDGAVASA</sequence>
<dbReference type="InterPro" id="IPR036227">
    <property type="entry name" value="Ribosomal_uL15/eL18_sf"/>
</dbReference>
<feature type="compositionally biased region" description="Basic and acidic residues" evidence="6">
    <location>
        <begin position="1"/>
        <end position="13"/>
    </location>
</feature>
<evidence type="ECO:0000256" key="4">
    <source>
        <dbReference type="HAMAP-Rule" id="MF_01341"/>
    </source>
</evidence>
<dbReference type="EMBL" id="JAQYXL010000001">
    <property type="protein sequence ID" value="MEN3228606.1"/>
    <property type="molecule type" value="Genomic_DNA"/>
</dbReference>
<evidence type="ECO:0000256" key="6">
    <source>
        <dbReference type="SAM" id="MobiDB-lite"/>
    </source>
</evidence>
<evidence type="ECO:0000313" key="9">
    <source>
        <dbReference type="Proteomes" id="UP001404845"/>
    </source>
</evidence>
<dbReference type="InterPro" id="IPR005749">
    <property type="entry name" value="Ribosomal_uL15_bac-type"/>
</dbReference>
<evidence type="ECO:0000259" key="7">
    <source>
        <dbReference type="Pfam" id="PF00828"/>
    </source>
</evidence>
<feature type="compositionally biased region" description="Gly residues" evidence="6">
    <location>
        <begin position="21"/>
        <end position="35"/>
    </location>
</feature>
<reference evidence="8 9" key="1">
    <citation type="journal article" date="2023" name="PLoS ONE">
        <title>Complete genome assembly of Hawai'i environmental nontuberculous mycobacteria reveals unexpected co-isolation with methylobacteria.</title>
        <authorList>
            <person name="Hendrix J."/>
            <person name="Epperson L.E."/>
            <person name="Tong E.I."/>
            <person name="Chan Y.L."/>
            <person name="Hasan N.A."/>
            <person name="Dawrs S.N."/>
            <person name="Norton G.J."/>
            <person name="Virdi R."/>
            <person name="Crooks J.L."/>
            <person name="Chan E.D."/>
            <person name="Honda J.R."/>
            <person name="Strong M."/>
        </authorList>
    </citation>
    <scope>NUCLEOTIDE SEQUENCE [LARGE SCALE GENOMIC DNA]</scope>
    <source>
        <strain evidence="8 9">NJH_HI01</strain>
    </source>
</reference>
<keyword evidence="2 4" id="KW-0689">Ribosomal protein</keyword>
<evidence type="ECO:0000313" key="8">
    <source>
        <dbReference type="EMBL" id="MEN3228606.1"/>
    </source>
</evidence>
<dbReference type="Pfam" id="PF00828">
    <property type="entry name" value="Ribosomal_L27A"/>
    <property type="match status" value="1"/>
</dbReference>
<feature type="region of interest" description="Disordered" evidence="6">
    <location>
        <begin position="1"/>
        <end position="40"/>
    </location>
</feature>
<accession>A0ABU9ZC47</accession>
<comment type="subunit">
    <text evidence="4">Part of the 50S ribosomal subunit.</text>
</comment>
<keyword evidence="4" id="KW-0699">rRNA-binding</keyword>
<dbReference type="PANTHER" id="PTHR12934">
    <property type="entry name" value="50S RIBOSOMAL PROTEIN L15"/>
    <property type="match status" value="1"/>
</dbReference>
<keyword evidence="3 4" id="KW-0687">Ribonucleoprotein</keyword>
<dbReference type="Proteomes" id="UP001404845">
    <property type="component" value="Unassembled WGS sequence"/>
</dbReference>
<dbReference type="RefSeq" id="WP_153874575.1">
    <property type="nucleotide sequence ID" value="NZ_JACHOS010000011.1"/>
</dbReference>
<gene>
    <name evidence="4 8" type="primary">rplO</name>
    <name evidence="8" type="ORF">PUR21_13335</name>
</gene>
<protein>
    <recommendedName>
        <fullName evidence="4">Large ribosomal subunit protein uL15</fullName>
    </recommendedName>
</protein>
<proteinExistence type="inferred from homology"/>
<dbReference type="GO" id="GO:0005840">
    <property type="term" value="C:ribosome"/>
    <property type="evidence" value="ECO:0007669"/>
    <property type="project" value="UniProtKB-KW"/>
</dbReference>
<organism evidence="8 9">
    <name type="scientific">Methylorubrum rhodesianum</name>
    <dbReference type="NCBI Taxonomy" id="29427"/>
    <lineage>
        <taxon>Bacteria</taxon>
        <taxon>Pseudomonadati</taxon>
        <taxon>Pseudomonadota</taxon>
        <taxon>Alphaproteobacteria</taxon>
        <taxon>Hyphomicrobiales</taxon>
        <taxon>Methylobacteriaceae</taxon>
        <taxon>Methylorubrum</taxon>
    </lineage>
</organism>
<dbReference type="PANTHER" id="PTHR12934:SF11">
    <property type="entry name" value="LARGE RIBOSOMAL SUBUNIT PROTEIN UL15M"/>
    <property type="match status" value="1"/>
</dbReference>